<evidence type="ECO:0000313" key="2">
    <source>
        <dbReference type="Proteomes" id="UP000600946"/>
    </source>
</evidence>
<sequence length="74" mass="8443">MHDDEGAVLAQVQIEFDDVHAHAFGVDEGTQGVLRLDTHDPAMTDGEERQDRPRFRRRRYWRAMQSRAHAAAAA</sequence>
<gene>
    <name evidence="1" type="ORF">GCM10010326_57010</name>
</gene>
<organism evidence="1 2">
    <name type="scientific">Streptomyces xanthochromogenes</name>
    <dbReference type="NCBI Taxonomy" id="67384"/>
    <lineage>
        <taxon>Bacteria</taxon>
        <taxon>Bacillati</taxon>
        <taxon>Actinomycetota</taxon>
        <taxon>Actinomycetes</taxon>
        <taxon>Kitasatosporales</taxon>
        <taxon>Streptomycetaceae</taxon>
        <taxon>Streptomyces</taxon>
    </lineage>
</organism>
<name>A0ABQ3AHI6_9ACTN</name>
<comment type="caution">
    <text evidence="1">The sequence shown here is derived from an EMBL/GenBank/DDBJ whole genome shotgun (WGS) entry which is preliminary data.</text>
</comment>
<reference evidence="2" key="1">
    <citation type="journal article" date="2019" name="Int. J. Syst. Evol. Microbiol.">
        <title>The Global Catalogue of Microorganisms (GCM) 10K type strain sequencing project: providing services to taxonomists for standard genome sequencing and annotation.</title>
        <authorList>
            <consortium name="The Broad Institute Genomics Platform"/>
            <consortium name="The Broad Institute Genome Sequencing Center for Infectious Disease"/>
            <person name="Wu L."/>
            <person name="Ma J."/>
        </authorList>
    </citation>
    <scope>NUCLEOTIDE SEQUENCE [LARGE SCALE GENOMIC DNA]</scope>
    <source>
        <strain evidence="2">JCM 4594</strain>
    </source>
</reference>
<keyword evidence="2" id="KW-1185">Reference proteome</keyword>
<accession>A0ABQ3AHI6</accession>
<dbReference type="EMBL" id="BMUU01000011">
    <property type="protein sequence ID" value="GGY55094.1"/>
    <property type="molecule type" value="Genomic_DNA"/>
</dbReference>
<protein>
    <submittedName>
        <fullName evidence="1">Uncharacterized protein</fullName>
    </submittedName>
</protein>
<dbReference type="Proteomes" id="UP000600946">
    <property type="component" value="Unassembled WGS sequence"/>
</dbReference>
<proteinExistence type="predicted"/>
<evidence type="ECO:0000313" key="1">
    <source>
        <dbReference type="EMBL" id="GGY55094.1"/>
    </source>
</evidence>